<protein>
    <submittedName>
        <fullName evidence="1">Uncharacterized protein</fullName>
    </submittedName>
</protein>
<gene>
    <name evidence="1" type="ORF">AC578_2875</name>
</gene>
<sequence>MQTDTQHIPLPETDLQYWSTADLCEPDSTDDRHYDHVQRATNRSQEEKVPIVYKASNSFDLFPRKVEKLDPGINVGHVCVKDSMLSRWKRYVVDFASRPDAVGVECQPCIALHAFAKDGGKARKF</sequence>
<reference evidence="1 2" key="1">
    <citation type="submission" date="2015-07" db="EMBL/GenBank/DDBJ databases">
        <title>Comparative genomics of the Sigatoka disease complex on banana suggests a link between parallel evolutionary changes in Pseudocercospora fijiensis and Pseudocercospora eumusae and increased virulence on the banana host.</title>
        <authorList>
            <person name="Chang T.-C."/>
            <person name="Salvucci A."/>
            <person name="Crous P.W."/>
            <person name="Stergiopoulos I."/>
        </authorList>
    </citation>
    <scope>NUCLEOTIDE SEQUENCE [LARGE SCALE GENOMIC DNA]</scope>
    <source>
        <strain evidence="1 2">CBS 114824</strain>
    </source>
</reference>
<accession>A0A139H3I1</accession>
<proteinExistence type="predicted"/>
<evidence type="ECO:0000313" key="1">
    <source>
        <dbReference type="EMBL" id="KXS97035.1"/>
    </source>
</evidence>
<comment type="caution">
    <text evidence="1">The sequence shown here is derived from an EMBL/GenBank/DDBJ whole genome shotgun (WGS) entry which is preliminary data.</text>
</comment>
<name>A0A139H3I1_9PEZI</name>
<dbReference type="Proteomes" id="UP000070133">
    <property type="component" value="Unassembled WGS sequence"/>
</dbReference>
<dbReference type="EMBL" id="LFZN01000155">
    <property type="protein sequence ID" value="KXS97035.1"/>
    <property type="molecule type" value="Genomic_DNA"/>
</dbReference>
<organism evidence="1 2">
    <name type="scientific">Pseudocercospora eumusae</name>
    <dbReference type="NCBI Taxonomy" id="321146"/>
    <lineage>
        <taxon>Eukaryota</taxon>
        <taxon>Fungi</taxon>
        <taxon>Dikarya</taxon>
        <taxon>Ascomycota</taxon>
        <taxon>Pezizomycotina</taxon>
        <taxon>Dothideomycetes</taxon>
        <taxon>Dothideomycetidae</taxon>
        <taxon>Mycosphaerellales</taxon>
        <taxon>Mycosphaerellaceae</taxon>
        <taxon>Pseudocercospora</taxon>
    </lineage>
</organism>
<evidence type="ECO:0000313" key="2">
    <source>
        <dbReference type="Proteomes" id="UP000070133"/>
    </source>
</evidence>
<dbReference type="AlphaFoldDB" id="A0A139H3I1"/>
<keyword evidence="2" id="KW-1185">Reference proteome</keyword>